<name>A0A8H7DEA0_9AGAR</name>
<dbReference type="Pfam" id="PF17784">
    <property type="entry name" value="Sulfotransfer_4"/>
    <property type="match status" value="1"/>
</dbReference>
<dbReference type="OrthoDB" id="2863877at2759"/>
<keyword evidence="1" id="KW-0472">Membrane</keyword>
<keyword evidence="3" id="KW-1185">Reference proteome</keyword>
<keyword evidence="1" id="KW-0812">Transmembrane</keyword>
<proteinExistence type="predicted"/>
<dbReference type="Gene3D" id="3.40.50.300">
    <property type="entry name" value="P-loop containing nucleotide triphosphate hydrolases"/>
    <property type="match status" value="1"/>
</dbReference>
<dbReference type="EMBL" id="JACAZI010000002">
    <property type="protein sequence ID" value="KAF7369807.1"/>
    <property type="molecule type" value="Genomic_DNA"/>
</dbReference>
<accession>A0A8H7DEA0</accession>
<feature type="transmembrane region" description="Helical" evidence="1">
    <location>
        <begin position="346"/>
        <end position="374"/>
    </location>
</feature>
<organism evidence="2 3">
    <name type="scientific">Mycena venus</name>
    <dbReference type="NCBI Taxonomy" id="2733690"/>
    <lineage>
        <taxon>Eukaryota</taxon>
        <taxon>Fungi</taxon>
        <taxon>Dikarya</taxon>
        <taxon>Basidiomycota</taxon>
        <taxon>Agaricomycotina</taxon>
        <taxon>Agaricomycetes</taxon>
        <taxon>Agaricomycetidae</taxon>
        <taxon>Agaricales</taxon>
        <taxon>Marasmiineae</taxon>
        <taxon>Mycenaceae</taxon>
        <taxon>Mycena</taxon>
    </lineage>
</organism>
<dbReference type="InterPro" id="IPR027417">
    <property type="entry name" value="P-loop_NTPase"/>
</dbReference>
<evidence type="ECO:0000313" key="3">
    <source>
        <dbReference type="Proteomes" id="UP000620124"/>
    </source>
</evidence>
<comment type="caution">
    <text evidence="2">The sequence shown here is derived from an EMBL/GenBank/DDBJ whole genome shotgun (WGS) entry which is preliminary data.</text>
</comment>
<reference evidence="2" key="1">
    <citation type="submission" date="2020-05" db="EMBL/GenBank/DDBJ databases">
        <title>Mycena genomes resolve the evolution of fungal bioluminescence.</title>
        <authorList>
            <person name="Tsai I.J."/>
        </authorList>
    </citation>
    <scope>NUCLEOTIDE SEQUENCE</scope>
    <source>
        <strain evidence="2">CCC161011</strain>
    </source>
</reference>
<dbReference type="PANTHER" id="PTHR36978:SF4">
    <property type="entry name" value="P-LOOP CONTAINING NUCLEOSIDE TRIPHOSPHATE HYDROLASE PROTEIN"/>
    <property type="match status" value="1"/>
</dbReference>
<evidence type="ECO:0000256" key="1">
    <source>
        <dbReference type="SAM" id="Phobius"/>
    </source>
</evidence>
<dbReference type="AlphaFoldDB" id="A0A8H7DEA0"/>
<gene>
    <name evidence="2" type="ORF">MVEN_00313300</name>
</gene>
<dbReference type="PANTHER" id="PTHR36978">
    <property type="entry name" value="P-LOOP CONTAINING NUCLEOTIDE TRIPHOSPHATE HYDROLASE"/>
    <property type="match status" value="1"/>
</dbReference>
<sequence>MKVGRRKDSKLLIRGLEVFSGGQHGRLCRFAFLSPEYSVNPDLIIYCSFVRGAVSHCQRKMSSVKGQKRRAKRKDLLIAFQGSKNSASLLTLVQLPPRYPFQTGNRTRMALWVRTDASSWVDCHGTSRAEPIKVLSLGLSRTVTGSMRAAFKILCRNSEGYQMSQSPPDLDRWIDALNSRFFGKGPKIAGQEWEQLLGHCEVASGSGASLSQELVAVTTTRYSPTRYGKPYGDECVAKLGRNKRFVVASCLDPRFLGRLRPFFRLVWMTFFGDFSSEDITKKRFAEHCEELGEAAAVPKERLLEYKVGDGWERLCILLESEASEESEYPATVIGDTRVFGEKMHKLTYGVFQGLGGTVVMQIALVGTVGISISFAHRNL</sequence>
<dbReference type="InterPro" id="IPR040632">
    <property type="entry name" value="Sulfotransfer_4"/>
</dbReference>
<protein>
    <submittedName>
        <fullName evidence="2">Uncharacterized protein</fullName>
    </submittedName>
</protein>
<dbReference type="Proteomes" id="UP000620124">
    <property type="component" value="Unassembled WGS sequence"/>
</dbReference>
<keyword evidence="1" id="KW-1133">Transmembrane helix</keyword>
<evidence type="ECO:0000313" key="2">
    <source>
        <dbReference type="EMBL" id="KAF7369807.1"/>
    </source>
</evidence>